<dbReference type="Pfam" id="PF01636">
    <property type="entry name" value="APH"/>
    <property type="match status" value="1"/>
</dbReference>
<dbReference type="InterPro" id="IPR011009">
    <property type="entry name" value="Kinase-like_dom_sf"/>
</dbReference>
<dbReference type="RefSeq" id="WP_092846966.1">
    <property type="nucleotide sequence ID" value="NZ_FMAH01000010.1"/>
</dbReference>
<protein>
    <submittedName>
        <fullName evidence="2">Phosphotransferase enzyme family protein</fullName>
    </submittedName>
</protein>
<dbReference type="InterPro" id="IPR002575">
    <property type="entry name" value="Aminoglycoside_PTrfase"/>
</dbReference>
<proteinExistence type="predicted"/>
<dbReference type="STRING" id="411945.GA0061102_101040"/>
<dbReference type="Proteomes" id="UP000199435">
    <property type="component" value="Unassembled WGS sequence"/>
</dbReference>
<dbReference type="PANTHER" id="PTHR21310">
    <property type="entry name" value="AMINOGLYCOSIDE PHOSPHOTRANSFERASE-RELATED-RELATED"/>
    <property type="match status" value="1"/>
</dbReference>
<dbReference type="GO" id="GO:0016740">
    <property type="term" value="F:transferase activity"/>
    <property type="evidence" value="ECO:0007669"/>
    <property type="project" value="UniProtKB-KW"/>
</dbReference>
<evidence type="ECO:0000259" key="1">
    <source>
        <dbReference type="Pfam" id="PF01636"/>
    </source>
</evidence>
<dbReference type="SUPFAM" id="SSF56112">
    <property type="entry name" value="Protein kinase-like (PK-like)"/>
    <property type="match status" value="1"/>
</dbReference>
<organism evidence="2 3">
    <name type="scientific">Rhizobium miluonense</name>
    <dbReference type="NCBI Taxonomy" id="411945"/>
    <lineage>
        <taxon>Bacteria</taxon>
        <taxon>Pseudomonadati</taxon>
        <taxon>Pseudomonadota</taxon>
        <taxon>Alphaproteobacteria</taxon>
        <taxon>Hyphomicrobiales</taxon>
        <taxon>Rhizobiaceae</taxon>
        <taxon>Rhizobium/Agrobacterium group</taxon>
        <taxon>Rhizobium</taxon>
    </lineage>
</organism>
<evidence type="ECO:0000313" key="2">
    <source>
        <dbReference type="EMBL" id="SCB24318.1"/>
    </source>
</evidence>
<reference evidence="3" key="1">
    <citation type="submission" date="2016-08" db="EMBL/GenBank/DDBJ databases">
        <authorList>
            <person name="Varghese N."/>
            <person name="Submissions Spin"/>
        </authorList>
    </citation>
    <scope>NUCLEOTIDE SEQUENCE [LARGE SCALE GENOMIC DNA]</scope>
    <source>
        <strain evidence="3">HAMBI 2971</strain>
    </source>
</reference>
<dbReference type="Gene3D" id="3.90.1200.10">
    <property type="match status" value="1"/>
</dbReference>
<accession>A0A1C3V9F1</accession>
<keyword evidence="2" id="KW-0808">Transferase</keyword>
<dbReference type="EMBL" id="FMAH01000010">
    <property type="protein sequence ID" value="SCB24318.1"/>
    <property type="molecule type" value="Genomic_DNA"/>
</dbReference>
<dbReference type="InterPro" id="IPR051678">
    <property type="entry name" value="AGP_Transferase"/>
</dbReference>
<evidence type="ECO:0000313" key="3">
    <source>
        <dbReference type="Proteomes" id="UP000199435"/>
    </source>
</evidence>
<keyword evidence="3" id="KW-1185">Reference proteome</keyword>
<dbReference type="OrthoDB" id="236897at2"/>
<name>A0A1C3V9F1_9HYPH</name>
<gene>
    <name evidence="2" type="ORF">GA0061102_101040</name>
</gene>
<dbReference type="AlphaFoldDB" id="A0A1C3V9F1"/>
<sequence>MQASNDLGPFREGDSVLRPVRPWTASIHALLAALRRHGFAAALLPQGFDEVWERVAYLPGTTGDLDDNEEMRSERALRSAASLLRRYHDCSRLPLRDLAVDGLWQLPARAPAEVICHGDFAPYNVVLNDGEVTGIIDFETAHPGPRCWDLAYAVYRWAPLSSESRVEGLSRLDDQIRRARILLDAYGLPVAERSLMPDTIIARLEALLTFMEQEAARGVERYRRDLQDGHDNIYRLDIAYVSKWSPEIIAGLCE</sequence>
<feature type="domain" description="Aminoglycoside phosphotransferase" evidence="1">
    <location>
        <begin position="106"/>
        <end position="173"/>
    </location>
</feature>